<dbReference type="InterPro" id="IPR025657">
    <property type="entry name" value="RadC_JAB"/>
</dbReference>
<evidence type="ECO:0000256" key="1">
    <source>
        <dbReference type="ARBA" id="ARBA00022670"/>
    </source>
</evidence>
<sequence length="232" mass="25555">MDIYEQKIVLKSWAEADQPREKLILTGRRNLTDAELVAILISSGNKEETAVDLSKRILAFYENDLDALAKASVKELTRFKGIGDAKAIAIVAALELSVRRKDIQTKVVHKVSSSRDAFNIVSSIFADLSHEEFWIILLNHANCVIGKQQISKGGVAGTLADPKIIFKIALEQKASNIILAHNHPSGNLKPSVQDLNLTRKLIAAGKILDLPVLDHLIVYNSLYYSFGDGDLL</sequence>
<dbReference type="Pfam" id="PF04002">
    <property type="entry name" value="RadC"/>
    <property type="match status" value="1"/>
</dbReference>
<comment type="similarity">
    <text evidence="6">Belongs to the UPF0758 family.</text>
</comment>
<dbReference type="AlphaFoldDB" id="A0A4R6SSE4"/>
<dbReference type="Pfam" id="PF20582">
    <property type="entry name" value="UPF0758_N"/>
    <property type="match status" value="1"/>
</dbReference>
<dbReference type="NCBIfam" id="TIGR00608">
    <property type="entry name" value="radc"/>
    <property type="match status" value="1"/>
</dbReference>
<comment type="caution">
    <text evidence="8">The sequence shown here is derived from an EMBL/GenBank/DDBJ whole genome shotgun (WGS) entry which is preliminary data.</text>
</comment>
<dbReference type="SUPFAM" id="SSF47781">
    <property type="entry name" value="RuvA domain 2-like"/>
    <property type="match status" value="1"/>
</dbReference>
<accession>A0A4R6SSE4</accession>
<feature type="domain" description="MPN" evidence="7">
    <location>
        <begin position="110"/>
        <end position="232"/>
    </location>
</feature>
<evidence type="ECO:0000256" key="4">
    <source>
        <dbReference type="ARBA" id="ARBA00022833"/>
    </source>
</evidence>
<evidence type="ECO:0000256" key="2">
    <source>
        <dbReference type="ARBA" id="ARBA00022723"/>
    </source>
</evidence>
<keyword evidence="4" id="KW-0862">Zinc</keyword>
<gene>
    <name evidence="8" type="ORF">ATK78_3584</name>
</gene>
<keyword evidence="5" id="KW-0482">Metalloprotease</keyword>
<dbReference type="InterPro" id="IPR046778">
    <property type="entry name" value="UPF0758_N"/>
</dbReference>
<keyword evidence="3" id="KW-0378">Hydrolase</keyword>
<dbReference type="GO" id="GO:0008237">
    <property type="term" value="F:metallopeptidase activity"/>
    <property type="evidence" value="ECO:0007669"/>
    <property type="project" value="UniProtKB-KW"/>
</dbReference>
<reference evidence="8 9" key="1">
    <citation type="submission" date="2019-03" db="EMBL/GenBank/DDBJ databases">
        <title>Genomic Encyclopedia of Archaeal and Bacterial Type Strains, Phase II (KMG-II): from individual species to whole genera.</title>
        <authorList>
            <person name="Goeker M."/>
        </authorList>
    </citation>
    <scope>NUCLEOTIDE SEQUENCE [LARGE SCALE GENOMIC DNA]</scope>
    <source>
        <strain evidence="8 9">DSM 19035</strain>
    </source>
</reference>
<organism evidence="8 9">
    <name type="scientific">Pedobacter metabolipauper</name>
    <dbReference type="NCBI Taxonomy" id="425513"/>
    <lineage>
        <taxon>Bacteria</taxon>
        <taxon>Pseudomonadati</taxon>
        <taxon>Bacteroidota</taxon>
        <taxon>Sphingobacteriia</taxon>
        <taxon>Sphingobacteriales</taxon>
        <taxon>Sphingobacteriaceae</taxon>
        <taxon>Pedobacter</taxon>
    </lineage>
</organism>
<dbReference type="InterPro" id="IPR010994">
    <property type="entry name" value="RuvA_2-like"/>
</dbReference>
<dbReference type="Gene3D" id="3.40.140.10">
    <property type="entry name" value="Cytidine Deaminase, domain 2"/>
    <property type="match status" value="1"/>
</dbReference>
<dbReference type="CDD" id="cd08071">
    <property type="entry name" value="MPN_DUF2466"/>
    <property type="match status" value="1"/>
</dbReference>
<dbReference type="InterPro" id="IPR001405">
    <property type="entry name" value="UPF0758"/>
</dbReference>
<protein>
    <submittedName>
        <fullName evidence="8">DNA replication and repair protein RadC</fullName>
    </submittedName>
</protein>
<dbReference type="NCBIfam" id="NF000642">
    <property type="entry name" value="PRK00024.1"/>
    <property type="match status" value="1"/>
</dbReference>
<dbReference type="GO" id="GO:0006508">
    <property type="term" value="P:proteolysis"/>
    <property type="evidence" value="ECO:0007669"/>
    <property type="project" value="UniProtKB-KW"/>
</dbReference>
<dbReference type="Proteomes" id="UP000295620">
    <property type="component" value="Unassembled WGS sequence"/>
</dbReference>
<keyword evidence="2" id="KW-0479">Metal-binding</keyword>
<proteinExistence type="inferred from homology"/>
<evidence type="ECO:0000259" key="7">
    <source>
        <dbReference type="PROSITE" id="PS50249"/>
    </source>
</evidence>
<dbReference type="PANTHER" id="PTHR30471:SF3">
    <property type="entry name" value="UPF0758 PROTEIN YEES-RELATED"/>
    <property type="match status" value="1"/>
</dbReference>
<keyword evidence="1" id="KW-0645">Protease</keyword>
<evidence type="ECO:0000256" key="6">
    <source>
        <dbReference type="RuleBase" id="RU003797"/>
    </source>
</evidence>
<dbReference type="PANTHER" id="PTHR30471">
    <property type="entry name" value="DNA REPAIR PROTEIN RADC"/>
    <property type="match status" value="1"/>
</dbReference>
<dbReference type="PROSITE" id="PS50249">
    <property type="entry name" value="MPN"/>
    <property type="match status" value="1"/>
</dbReference>
<evidence type="ECO:0000256" key="5">
    <source>
        <dbReference type="ARBA" id="ARBA00023049"/>
    </source>
</evidence>
<dbReference type="InterPro" id="IPR020891">
    <property type="entry name" value="UPF0758_CS"/>
</dbReference>
<dbReference type="InterPro" id="IPR037518">
    <property type="entry name" value="MPN"/>
</dbReference>
<evidence type="ECO:0000313" key="8">
    <source>
        <dbReference type="EMBL" id="TDQ07458.1"/>
    </source>
</evidence>
<keyword evidence="9" id="KW-1185">Reference proteome</keyword>
<dbReference type="PROSITE" id="PS01302">
    <property type="entry name" value="UPF0758"/>
    <property type="match status" value="1"/>
</dbReference>
<evidence type="ECO:0000313" key="9">
    <source>
        <dbReference type="Proteomes" id="UP000295620"/>
    </source>
</evidence>
<dbReference type="RefSeq" id="WP_133577427.1">
    <property type="nucleotide sequence ID" value="NZ_SNYC01000006.1"/>
</dbReference>
<dbReference type="EMBL" id="SNYC01000006">
    <property type="protein sequence ID" value="TDQ07458.1"/>
    <property type="molecule type" value="Genomic_DNA"/>
</dbReference>
<evidence type="ECO:0000256" key="3">
    <source>
        <dbReference type="ARBA" id="ARBA00022801"/>
    </source>
</evidence>
<dbReference type="GO" id="GO:0046872">
    <property type="term" value="F:metal ion binding"/>
    <property type="evidence" value="ECO:0007669"/>
    <property type="project" value="UniProtKB-KW"/>
</dbReference>
<name>A0A4R6SSE4_9SPHI</name>
<dbReference type="OrthoDB" id="9804482at2"/>